<feature type="region of interest" description="Disordered" evidence="1">
    <location>
        <begin position="157"/>
        <end position="219"/>
    </location>
</feature>
<reference evidence="2 3" key="1">
    <citation type="submission" date="2021-07" db="EMBL/GenBank/DDBJ databases">
        <title>The Aristolochia fimbriata genome: insights into angiosperm evolution, floral development and chemical biosynthesis.</title>
        <authorList>
            <person name="Jiao Y."/>
        </authorList>
    </citation>
    <scope>NUCLEOTIDE SEQUENCE [LARGE SCALE GENOMIC DNA]</scope>
    <source>
        <strain evidence="2">IBCAS-2021</strain>
        <tissue evidence="2">Leaf</tissue>
    </source>
</reference>
<evidence type="ECO:0008006" key="4">
    <source>
        <dbReference type="Google" id="ProtNLM"/>
    </source>
</evidence>
<evidence type="ECO:0000256" key="1">
    <source>
        <dbReference type="SAM" id="MobiDB-lite"/>
    </source>
</evidence>
<dbReference type="AlphaFoldDB" id="A0AAV7DU50"/>
<dbReference type="PANTHER" id="PTHR13237:SF9">
    <property type="entry name" value="NEUROGUIDIN"/>
    <property type="match status" value="1"/>
</dbReference>
<evidence type="ECO:0000313" key="2">
    <source>
        <dbReference type="EMBL" id="KAG9440180.1"/>
    </source>
</evidence>
<dbReference type="Pfam" id="PF04000">
    <property type="entry name" value="Sas10_Utp3"/>
    <property type="match status" value="1"/>
</dbReference>
<dbReference type="EMBL" id="JAINDJ010000008">
    <property type="protein sequence ID" value="KAG9440180.1"/>
    <property type="molecule type" value="Genomic_DNA"/>
</dbReference>
<protein>
    <recommendedName>
        <fullName evidence="4">Neuroguidin</fullName>
    </recommendedName>
</protein>
<gene>
    <name evidence="2" type="ORF">H6P81_020345</name>
</gene>
<dbReference type="InterPro" id="IPR007146">
    <property type="entry name" value="Sas10/Utp3/C1D"/>
</dbReference>
<dbReference type="GO" id="GO:0000462">
    <property type="term" value="P:maturation of SSU-rRNA from tricistronic rRNA transcript (SSU-rRNA, 5.8S rRNA, LSU-rRNA)"/>
    <property type="evidence" value="ECO:0007669"/>
    <property type="project" value="TreeGrafter"/>
</dbReference>
<evidence type="ECO:0000313" key="3">
    <source>
        <dbReference type="Proteomes" id="UP000825729"/>
    </source>
</evidence>
<organism evidence="2 3">
    <name type="scientific">Aristolochia fimbriata</name>
    <name type="common">White veined hardy Dutchman's pipe vine</name>
    <dbReference type="NCBI Taxonomy" id="158543"/>
    <lineage>
        <taxon>Eukaryota</taxon>
        <taxon>Viridiplantae</taxon>
        <taxon>Streptophyta</taxon>
        <taxon>Embryophyta</taxon>
        <taxon>Tracheophyta</taxon>
        <taxon>Spermatophyta</taxon>
        <taxon>Magnoliopsida</taxon>
        <taxon>Magnoliidae</taxon>
        <taxon>Piperales</taxon>
        <taxon>Aristolochiaceae</taxon>
        <taxon>Aristolochia</taxon>
    </lineage>
</organism>
<feature type="compositionally biased region" description="Basic residues" evidence="1">
    <location>
        <begin position="341"/>
        <end position="352"/>
    </location>
</feature>
<dbReference type="PANTHER" id="PTHR13237">
    <property type="entry name" value="SOMETHING ABOUT SILENCING PROTEIN 10-RELATED"/>
    <property type="match status" value="1"/>
</dbReference>
<proteinExistence type="predicted"/>
<accession>A0AAV7DU50</accession>
<comment type="caution">
    <text evidence="2">The sequence shown here is derived from an EMBL/GenBank/DDBJ whole genome shotgun (WGS) entry which is preliminary data.</text>
</comment>
<dbReference type="GO" id="GO:0032040">
    <property type="term" value="C:small-subunit processome"/>
    <property type="evidence" value="ECO:0007669"/>
    <property type="project" value="TreeGrafter"/>
</dbReference>
<name>A0AAV7DU50_ARIFI</name>
<dbReference type="Proteomes" id="UP000825729">
    <property type="component" value="Unassembled WGS sequence"/>
</dbReference>
<keyword evidence="3" id="KW-1185">Reference proteome</keyword>
<feature type="region of interest" description="Disordered" evidence="1">
    <location>
        <begin position="325"/>
        <end position="352"/>
    </location>
</feature>
<sequence>MSEKHEPGREREVKEERESQLIVAVAFALRSVMEEAIGHRETVVRDGPKLVALLKEMKEGLDFVRSKVQTLTERVKANHFPTADGISYLEAKHLLLLSYCQSIVYYLLRKAKGLSIEGHPVVHSLVETRLFLEKIRPIDKKLQYQVQKLTKVGANASENASLSDGKEKNASQEGEDLLNFRPNPELLVNKSVPDPKDGDGVYRPPKFAPTTMDEDKESKREKMTLRKEKETLKRAKQSPFLREVIDDIEGRPEEVVENDGVAESRETQRYMAKMEKRFRQEEELFTRAPLSKIDKKVEKHLKKSRSGLLGLTDGFHDEIKSLPLDESHGEQITGYTDMRRKGNKSNKRKRRH</sequence>